<evidence type="ECO:0000313" key="10">
    <source>
        <dbReference type="EMBL" id="QII82580.1"/>
    </source>
</evidence>
<evidence type="ECO:0000256" key="6">
    <source>
        <dbReference type="ARBA" id="ARBA00023306"/>
    </source>
</evidence>
<evidence type="ECO:0000256" key="9">
    <source>
        <dbReference type="SAM" id="MobiDB-lite"/>
    </source>
</evidence>
<evidence type="ECO:0000256" key="3">
    <source>
        <dbReference type="ARBA" id="ARBA00022692"/>
    </source>
</evidence>
<comment type="similarity">
    <text evidence="7">Belongs to the FtsL family.</text>
</comment>
<evidence type="ECO:0000256" key="7">
    <source>
        <dbReference type="HAMAP-Rule" id="MF_00910"/>
    </source>
</evidence>
<dbReference type="InterPro" id="IPR007060">
    <property type="entry name" value="FtsL/DivIC"/>
</dbReference>
<keyword evidence="4 7" id="KW-1133">Transmembrane helix</keyword>
<comment type="function">
    <text evidence="7">Essential cell division protein.</text>
</comment>
<evidence type="ECO:0000313" key="11">
    <source>
        <dbReference type="Proteomes" id="UP000501451"/>
    </source>
</evidence>
<evidence type="ECO:0000256" key="1">
    <source>
        <dbReference type="ARBA" id="ARBA00022475"/>
    </source>
</evidence>
<evidence type="ECO:0000256" key="2">
    <source>
        <dbReference type="ARBA" id="ARBA00022618"/>
    </source>
</evidence>
<dbReference type="HAMAP" id="MF_00910">
    <property type="entry name" value="FtsL"/>
    <property type="match status" value="1"/>
</dbReference>
<evidence type="ECO:0000256" key="8">
    <source>
        <dbReference type="NCBIfam" id="TIGR02209"/>
    </source>
</evidence>
<feature type="compositionally biased region" description="Polar residues" evidence="9">
    <location>
        <begin position="9"/>
        <end position="18"/>
    </location>
</feature>
<dbReference type="RefSeq" id="WP_166163080.1">
    <property type="nucleotide sequence ID" value="NZ_CP049740.1"/>
</dbReference>
<dbReference type="GO" id="GO:0032153">
    <property type="term" value="C:cell division site"/>
    <property type="evidence" value="ECO:0007669"/>
    <property type="project" value="UniProtKB-UniRule"/>
</dbReference>
<name>A0A6G7KBF4_9LACT</name>
<keyword evidence="11" id="KW-1185">Reference proteome</keyword>
<dbReference type="GO" id="GO:0043093">
    <property type="term" value="P:FtsZ-dependent cytokinesis"/>
    <property type="evidence" value="ECO:0007669"/>
    <property type="project" value="UniProtKB-UniRule"/>
</dbReference>
<dbReference type="GO" id="GO:0005886">
    <property type="term" value="C:plasma membrane"/>
    <property type="evidence" value="ECO:0007669"/>
    <property type="project" value="UniProtKB-SubCell"/>
</dbReference>
<organism evidence="10 11">
    <name type="scientific">Jeotgalibaca arthritidis</name>
    <dbReference type="NCBI Taxonomy" id="1868794"/>
    <lineage>
        <taxon>Bacteria</taxon>
        <taxon>Bacillati</taxon>
        <taxon>Bacillota</taxon>
        <taxon>Bacilli</taxon>
        <taxon>Lactobacillales</taxon>
        <taxon>Carnobacteriaceae</taxon>
        <taxon>Jeotgalibaca</taxon>
    </lineage>
</organism>
<dbReference type="Proteomes" id="UP000501451">
    <property type="component" value="Chromosome"/>
</dbReference>
<dbReference type="NCBIfam" id="TIGR02209">
    <property type="entry name" value="ftsL_broad"/>
    <property type="match status" value="1"/>
</dbReference>
<keyword evidence="2 7" id="KW-0132">Cell division</keyword>
<keyword evidence="5 7" id="KW-0472">Membrane</keyword>
<dbReference type="Pfam" id="PF04977">
    <property type="entry name" value="DivIC"/>
    <property type="match status" value="1"/>
</dbReference>
<feature type="transmembrane region" description="Helical" evidence="7">
    <location>
        <begin position="46"/>
        <end position="65"/>
    </location>
</feature>
<protein>
    <recommendedName>
        <fullName evidence="7 8">Cell division protein FtsL</fullName>
    </recommendedName>
</protein>
<dbReference type="KEGG" id="jar:G7057_09170"/>
<accession>A0A6G7KBF4</accession>
<keyword evidence="3 7" id="KW-0812">Transmembrane</keyword>
<dbReference type="InterPro" id="IPR011922">
    <property type="entry name" value="Cell_div_FtsL"/>
</dbReference>
<gene>
    <name evidence="7 10" type="primary">ftsL</name>
    <name evidence="10" type="ORF">G7057_09170</name>
</gene>
<dbReference type="AlphaFoldDB" id="A0A6G7KBF4"/>
<comment type="subcellular location">
    <subcellularLocation>
        <location evidence="7">Cell membrane</location>
        <topology evidence="7">Single-pass type II membrane protein</topology>
    </subcellularLocation>
    <text evidence="7">Localizes to the division septum where it forms a ring structure.</text>
</comment>
<evidence type="ECO:0000256" key="4">
    <source>
        <dbReference type="ARBA" id="ARBA00022989"/>
    </source>
</evidence>
<proteinExistence type="inferred from homology"/>
<feature type="region of interest" description="Disordered" evidence="9">
    <location>
        <begin position="1"/>
        <end position="34"/>
    </location>
</feature>
<keyword evidence="6 7" id="KW-0131">Cell cycle</keyword>
<evidence type="ECO:0000256" key="5">
    <source>
        <dbReference type="ARBA" id="ARBA00023136"/>
    </source>
</evidence>
<sequence length="128" mass="14566">MATPEYAESTYNQTLPNYSPQPSQEPKSPEIVRPSKKPSIITKKEIMTMTVVGVTAIILLFSSLITQVTLSNQNRSYQDLQQTNVMITTENNNLSQEVQELSRYNRVMEIAEKLGLKMNETNIRNVNE</sequence>
<dbReference type="EMBL" id="CP049740">
    <property type="protein sequence ID" value="QII82580.1"/>
    <property type="molecule type" value="Genomic_DNA"/>
</dbReference>
<keyword evidence="1 7" id="KW-1003">Cell membrane</keyword>
<reference evidence="10 11" key="1">
    <citation type="journal article" date="2017" name="Int. J. Syst. Evol. Microbiol.">
        <title>Jeotgalibaca porci sp. nov. and Jeotgalibaca arthritidis sp. nov., isolated from pigs, and emended description of the genus Jeotgalibaca.</title>
        <authorList>
            <person name="Zamora L."/>
            <person name="Perez-Sancho M."/>
            <person name="Dominguez L."/>
            <person name="Fernandez-Garayzabal J.F."/>
            <person name="Vela A.I."/>
        </authorList>
    </citation>
    <scope>NUCLEOTIDE SEQUENCE [LARGE SCALE GENOMIC DNA]</scope>
    <source>
        <strain evidence="10 11">CECT 9157</strain>
    </source>
</reference>